<comment type="caution">
    <text evidence="1">The sequence shown here is derived from an EMBL/GenBank/DDBJ whole genome shotgun (WGS) entry which is preliminary data.</text>
</comment>
<evidence type="ECO:0000313" key="2">
    <source>
        <dbReference type="Proteomes" id="UP000596902"/>
    </source>
</evidence>
<evidence type="ECO:0000313" key="1">
    <source>
        <dbReference type="EMBL" id="KAF7672412.1"/>
    </source>
</evidence>
<accession>A0A8H7AZC1</accession>
<dbReference type="AlphaFoldDB" id="A0A8H7AZC1"/>
<reference evidence="1" key="1">
    <citation type="submission" date="2020-01" db="EMBL/GenBank/DDBJ databases">
        <authorList>
            <person name="Feng Z.H.Z."/>
        </authorList>
    </citation>
    <scope>NUCLEOTIDE SEQUENCE</scope>
    <source>
        <strain evidence="1">CBS107.38</strain>
    </source>
</reference>
<gene>
    <name evidence="1" type="ORF">GT037_009443</name>
</gene>
<dbReference type="EMBL" id="JAAABM010000016">
    <property type="protein sequence ID" value="KAF7672412.1"/>
    <property type="molecule type" value="Genomic_DNA"/>
</dbReference>
<organism evidence="1 2">
    <name type="scientific">Alternaria burnsii</name>
    <dbReference type="NCBI Taxonomy" id="1187904"/>
    <lineage>
        <taxon>Eukaryota</taxon>
        <taxon>Fungi</taxon>
        <taxon>Dikarya</taxon>
        <taxon>Ascomycota</taxon>
        <taxon>Pezizomycotina</taxon>
        <taxon>Dothideomycetes</taxon>
        <taxon>Pleosporomycetidae</taxon>
        <taxon>Pleosporales</taxon>
        <taxon>Pleosporineae</taxon>
        <taxon>Pleosporaceae</taxon>
        <taxon>Alternaria</taxon>
        <taxon>Alternaria sect. Alternaria</taxon>
    </lineage>
</organism>
<dbReference type="RefSeq" id="XP_038782765.1">
    <property type="nucleotide sequence ID" value="XM_038934490.1"/>
</dbReference>
<dbReference type="GeneID" id="62207668"/>
<reference evidence="1" key="2">
    <citation type="submission" date="2020-08" db="EMBL/GenBank/DDBJ databases">
        <title>Draft Genome Sequence of Cumin Blight Pathogen Alternaria burnsii.</title>
        <authorList>
            <person name="Feng Z."/>
        </authorList>
    </citation>
    <scope>NUCLEOTIDE SEQUENCE</scope>
    <source>
        <strain evidence="1">CBS107.38</strain>
    </source>
</reference>
<protein>
    <submittedName>
        <fullName evidence="1">Uncharacterized protein</fullName>
    </submittedName>
</protein>
<keyword evidence="2" id="KW-1185">Reference proteome</keyword>
<sequence length="124" mass="14532">MPWKTPKSSQPQLQAAQFRKRPYINYIDPYSPHSSFQTSPSPALLPRSQYIHPPQPTATQYLPKAHLCVLPSRNHKGRTLREMPETHFAFLCVMEMWRLICLCLENAHRLMDQGFIIFIWAKPE</sequence>
<dbReference type="Proteomes" id="UP000596902">
    <property type="component" value="Unassembled WGS sequence"/>
</dbReference>
<proteinExistence type="predicted"/>
<name>A0A8H7AZC1_9PLEO</name>